<dbReference type="PANTHER" id="PTHR11530:SF17">
    <property type="entry name" value="RE49860P"/>
    <property type="match status" value="1"/>
</dbReference>
<feature type="signal peptide" evidence="7">
    <location>
        <begin position="1"/>
        <end position="20"/>
    </location>
</feature>
<keyword evidence="6" id="KW-0812">Transmembrane</keyword>
<dbReference type="GO" id="GO:0003884">
    <property type="term" value="F:D-amino-acid oxidase activity"/>
    <property type="evidence" value="ECO:0007669"/>
    <property type="project" value="InterPro"/>
</dbReference>
<feature type="chain" id="PRO_5018299596" evidence="7">
    <location>
        <begin position="21"/>
        <end position="257"/>
    </location>
</feature>
<organism evidence="9 10">
    <name type="scientific">Diaphorina citri</name>
    <name type="common">Asian citrus psyllid</name>
    <dbReference type="NCBI Taxonomy" id="121845"/>
    <lineage>
        <taxon>Eukaryota</taxon>
        <taxon>Metazoa</taxon>
        <taxon>Ecdysozoa</taxon>
        <taxon>Arthropoda</taxon>
        <taxon>Hexapoda</taxon>
        <taxon>Insecta</taxon>
        <taxon>Pterygota</taxon>
        <taxon>Neoptera</taxon>
        <taxon>Paraneoptera</taxon>
        <taxon>Hemiptera</taxon>
        <taxon>Sternorrhyncha</taxon>
        <taxon>Psylloidea</taxon>
        <taxon>Psyllidae</taxon>
        <taxon>Diaphorininae</taxon>
        <taxon>Diaphorina</taxon>
    </lineage>
</organism>
<dbReference type="PaxDb" id="121845-A0A3Q0IUP8"/>
<keyword evidence="6" id="KW-1133">Transmembrane helix</keyword>
<feature type="domain" description="FAD dependent oxidoreductase" evidence="8">
    <location>
        <begin position="86"/>
        <end position="195"/>
    </location>
</feature>
<keyword evidence="5" id="KW-0560">Oxidoreductase</keyword>
<dbReference type="RefSeq" id="XP_026679969.1">
    <property type="nucleotide sequence ID" value="XM_026824168.1"/>
</dbReference>
<gene>
    <name evidence="10" type="primary">LOC103509992</name>
</gene>
<sequence length="257" mass="28300">MGSNHKVAILGAGIIGLSTALELQRRFPNCDVTVIADKFNMDTTSDGAAGLFEPSPNFMGPDLETTKFKTAGGKVIEKYISSFSELGSEYNTIFNCTGLGARTLCNDMHVIPVRGQTIRIKAPHITNFYKNEYDTYIIPNGFDSLVTLGGTQNFGHVNRCVESTDTESILARTEELLPGVGACGGGQCWVGLRPHRYRVRVECEQTPGGKVNAGVGVVVGRKKRLTDLLLTFNVCHYYYLLFFFLLFLLKIPNNKPF</sequence>
<dbReference type="GO" id="GO:0005737">
    <property type="term" value="C:cytoplasm"/>
    <property type="evidence" value="ECO:0007669"/>
    <property type="project" value="TreeGrafter"/>
</dbReference>
<evidence type="ECO:0000259" key="8">
    <source>
        <dbReference type="Pfam" id="PF01266"/>
    </source>
</evidence>
<dbReference type="GO" id="GO:0019478">
    <property type="term" value="P:D-amino acid catabolic process"/>
    <property type="evidence" value="ECO:0007669"/>
    <property type="project" value="TreeGrafter"/>
</dbReference>
<dbReference type="Pfam" id="PF01266">
    <property type="entry name" value="DAO"/>
    <property type="match status" value="2"/>
</dbReference>
<comment type="cofactor">
    <cofactor evidence="1">
        <name>FAD</name>
        <dbReference type="ChEBI" id="CHEBI:57692"/>
    </cofactor>
</comment>
<dbReference type="Gene3D" id="3.40.50.720">
    <property type="entry name" value="NAD(P)-binding Rossmann-like Domain"/>
    <property type="match status" value="2"/>
</dbReference>
<keyword evidence="7" id="KW-0732">Signal</keyword>
<name>A0A3Q0IUP8_DIACI</name>
<evidence type="ECO:0000256" key="7">
    <source>
        <dbReference type="SAM" id="SignalP"/>
    </source>
</evidence>
<dbReference type="GO" id="GO:0071949">
    <property type="term" value="F:FAD binding"/>
    <property type="evidence" value="ECO:0007669"/>
    <property type="project" value="InterPro"/>
</dbReference>
<keyword evidence="3" id="KW-0285">Flavoprotein</keyword>
<evidence type="ECO:0000313" key="9">
    <source>
        <dbReference type="Proteomes" id="UP000079169"/>
    </source>
</evidence>
<comment type="similarity">
    <text evidence="2">Belongs to the DAMOX/DASOX family.</text>
</comment>
<feature type="domain" description="FAD dependent oxidoreductase" evidence="8">
    <location>
        <begin position="6"/>
        <end position="55"/>
    </location>
</feature>
<dbReference type="AlphaFoldDB" id="A0A3Q0IUP8"/>
<keyword evidence="6" id="KW-0472">Membrane</keyword>
<proteinExistence type="inferred from homology"/>
<evidence type="ECO:0000256" key="4">
    <source>
        <dbReference type="ARBA" id="ARBA00022827"/>
    </source>
</evidence>
<dbReference type="InterPro" id="IPR023209">
    <property type="entry name" value="DAO"/>
</dbReference>
<reference evidence="10" key="1">
    <citation type="submission" date="2025-08" db="UniProtKB">
        <authorList>
            <consortium name="RefSeq"/>
        </authorList>
    </citation>
    <scope>IDENTIFICATION</scope>
</reference>
<keyword evidence="4" id="KW-0274">FAD</keyword>
<evidence type="ECO:0000256" key="2">
    <source>
        <dbReference type="ARBA" id="ARBA00006730"/>
    </source>
</evidence>
<dbReference type="Proteomes" id="UP000079169">
    <property type="component" value="Unplaced"/>
</dbReference>
<protein>
    <submittedName>
        <fullName evidence="10">D-aspartate oxidase-like</fullName>
    </submittedName>
</protein>
<dbReference type="STRING" id="121845.A0A3Q0IUP8"/>
<accession>A0A3Q0IUP8</accession>
<dbReference type="SUPFAM" id="SSF54373">
    <property type="entry name" value="FAD-linked reductases, C-terminal domain"/>
    <property type="match status" value="1"/>
</dbReference>
<evidence type="ECO:0000256" key="5">
    <source>
        <dbReference type="ARBA" id="ARBA00023002"/>
    </source>
</evidence>
<dbReference type="InterPro" id="IPR006076">
    <property type="entry name" value="FAD-dep_OxRdtase"/>
</dbReference>
<dbReference type="PANTHER" id="PTHR11530">
    <property type="entry name" value="D-AMINO ACID OXIDASE"/>
    <property type="match status" value="1"/>
</dbReference>
<dbReference type="GeneID" id="103509992"/>
<keyword evidence="9" id="KW-1185">Reference proteome</keyword>
<evidence type="ECO:0000256" key="3">
    <source>
        <dbReference type="ARBA" id="ARBA00022630"/>
    </source>
</evidence>
<evidence type="ECO:0000313" key="10">
    <source>
        <dbReference type="RefSeq" id="XP_026679969.1"/>
    </source>
</evidence>
<feature type="transmembrane region" description="Helical" evidence="6">
    <location>
        <begin position="228"/>
        <end position="249"/>
    </location>
</feature>
<evidence type="ECO:0000256" key="6">
    <source>
        <dbReference type="SAM" id="Phobius"/>
    </source>
</evidence>
<dbReference type="Gene3D" id="3.30.9.10">
    <property type="entry name" value="D-Amino Acid Oxidase, subunit A, domain 2"/>
    <property type="match status" value="1"/>
</dbReference>
<evidence type="ECO:0000256" key="1">
    <source>
        <dbReference type="ARBA" id="ARBA00001974"/>
    </source>
</evidence>
<dbReference type="KEGG" id="dci:103509992"/>
<dbReference type="SUPFAM" id="SSF51971">
    <property type="entry name" value="Nucleotide-binding domain"/>
    <property type="match status" value="1"/>
</dbReference>